<comment type="cofactor">
    <cofactor evidence="1">
        <name>FAD</name>
        <dbReference type="ChEBI" id="CHEBI:57692"/>
    </cofactor>
</comment>
<dbReference type="InterPro" id="IPR036188">
    <property type="entry name" value="FAD/NAD-bd_sf"/>
</dbReference>
<dbReference type="Gene3D" id="3.50.50.60">
    <property type="entry name" value="FAD/NAD(P)-binding domain"/>
    <property type="match status" value="3"/>
</dbReference>
<evidence type="ECO:0000256" key="2">
    <source>
        <dbReference type="ARBA" id="ARBA00010790"/>
    </source>
</evidence>
<dbReference type="InterPro" id="IPR007867">
    <property type="entry name" value="GMC_OxRtase_C"/>
</dbReference>
<reference evidence="8" key="1">
    <citation type="journal article" date="2019" name="Int. J. Syst. Evol. Microbiol.">
        <title>The Global Catalogue of Microorganisms (GCM) 10K type strain sequencing project: providing services to taxonomists for standard genome sequencing and annotation.</title>
        <authorList>
            <consortium name="The Broad Institute Genomics Platform"/>
            <consortium name="The Broad Institute Genome Sequencing Center for Infectious Disease"/>
            <person name="Wu L."/>
            <person name="Ma J."/>
        </authorList>
    </citation>
    <scope>NUCLEOTIDE SEQUENCE [LARGE SCALE GENOMIC DNA]</scope>
    <source>
        <strain evidence="8">JCM 17440</strain>
    </source>
</reference>
<evidence type="ECO:0000256" key="1">
    <source>
        <dbReference type="ARBA" id="ARBA00001974"/>
    </source>
</evidence>
<evidence type="ECO:0000256" key="3">
    <source>
        <dbReference type="ARBA" id="ARBA00022630"/>
    </source>
</evidence>
<sequence>MSAIPLPDAVDTLVVGGGLAGLAVAAELDRAGAGDGTAVLESGPDAGAAHNRWAHDEADAQRRWLHPEHDPHTWRPWTTGGPEFAGMAALRRRVGGRSLYWHGILLPIEPWALTGPDWPAEIVHDLVGSWQGGPGLYERVNAELAAWAGPDATGFAAGPILRIGDYTFTEVPKAIRRHPRLPRRWRAYTPLDHWTTDRGHGSPPAPIHPDSHTVGVLLDGDRAVGVRVRRGGTETDVAARRVVLAAGAIENARLAVQALSATGGFTEPALPGLVDKVDQGFVVACAANRLPGEVVSLARRGALLFTPCPDGLRSNLFLNIRLNAAGAVLITVSVMGEQHRAESGRVRCLPTGRWPWQTTVTTPEGPKDRALAQEQQAELHRIWRTLHVHLNLPPRALAFDPGYATPRSAHRLTAFDHIAHDAGPLPYALPRGSQQHDAGTTPLGTLLDGDHQFRDIPGLYVAGPSAFPRTGAANPTLTTLALAKRLAATLAATSASATSASAGALAAV</sequence>
<dbReference type="RefSeq" id="WP_344902211.1">
    <property type="nucleotide sequence ID" value="NZ_BAABAS010000020.1"/>
</dbReference>
<evidence type="ECO:0000313" key="8">
    <source>
        <dbReference type="Proteomes" id="UP001501710"/>
    </source>
</evidence>
<keyword evidence="5" id="KW-0560">Oxidoreductase</keyword>
<dbReference type="Pfam" id="PF13450">
    <property type="entry name" value="NAD_binding_8"/>
    <property type="match status" value="1"/>
</dbReference>
<evidence type="ECO:0000256" key="4">
    <source>
        <dbReference type="ARBA" id="ARBA00022827"/>
    </source>
</evidence>
<keyword evidence="4" id="KW-0274">FAD</keyword>
<dbReference type="Proteomes" id="UP001501710">
    <property type="component" value="Unassembled WGS sequence"/>
</dbReference>
<organism evidence="7 8">
    <name type="scientific">Actinomadura meridiana</name>
    <dbReference type="NCBI Taxonomy" id="559626"/>
    <lineage>
        <taxon>Bacteria</taxon>
        <taxon>Bacillati</taxon>
        <taxon>Actinomycetota</taxon>
        <taxon>Actinomycetes</taxon>
        <taxon>Streptosporangiales</taxon>
        <taxon>Thermomonosporaceae</taxon>
        <taxon>Actinomadura</taxon>
    </lineage>
</organism>
<dbReference type="SUPFAM" id="SSF51905">
    <property type="entry name" value="FAD/NAD(P)-binding domain"/>
    <property type="match status" value="1"/>
</dbReference>
<accession>A0ABP8CFG7</accession>
<keyword evidence="8" id="KW-1185">Reference proteome</keyword>
<protein>
    <submittedName>
        <fullName evidence="7">Oxidoreductase</fullName>
    </submittedName>
</protein>
<dbReference type="Pfam" id="PF05199">
    <property type="entry name" value="GMC_oxred_C"/>
    <property type="match status" value="1"/>
</dbReference>
<dbReference type="InterPro" id="IPR051473">
    <property type="entry name" value="P2Ox-like"/>
</dbReference>
<feature type="domain" description="Glucose-methanol-choline oxidoreductase C-terminal" evidence="6">
    <location>
        <begin position="366"/>
        <end position="483"/>
    </location>
</feature>
<gene>
    <name evidence="7" type="ORF">GCM10022254_55440</name>
</gene>
<dbReference type="EMBL" id="BAABAS010000020">
    <property type="protein sequence ID" value="GAA4238646.1"/>
    <property type="molecule type" value="Genomic_DNA"/>
</dbReference>
<keyword evidence="3" id="KW-0285">Flavoprotein</keyword>
<comment type="caution">
    <text evidence="7">The sequence shown here is derived from an EMBL/GenBank/DDBJ whole genome shotgun (WGS) entry which is preliminary data.</text>
</comment>
<proteinExistence type="inferred from homology"/>
<evidence type="ECO:0000256" key="5">
    <source>
        <dbReference type="ARBA" id="ARBA00023002"/>
    </source>
</evidence>
<evidence type="ECO:0000313" key="7">
    <source>
        <dbReference type="EMBL" id="GAA4238646.1"/>
    </source>
</evidence>
<name>A0ABP8CFG7_9ACTN</name>
<dbReference type="PANTHER" id="PTHR42784">
    <property type="entry name" value="PYRANOSE 2-OXIDASE"/>
    <property type="match status" value="1"/>
</dbReference>
<evidence type="ECO:0000259" key="6">
    <source>
        <dbReference type="Pfam" id="PF05199"/>
    </source>
</evidence>
<comment type="similarity">
    <text evidence="2">Belongs to the GMC oxidoreductase family.</text>
</comment>
<dbReference type="PANTHER" id="PTHR42784:SF1">
    <property type="entry name" value="PYRANOSE 2-OXIDASE"/>
    <property type="match status" value="1"/>
</dbReference>